<dbReference type="PROSITE" id="PS50228">
    <property type="entry name" value="SUEL_LECTIN"/>
    <property type="match status" value="1"/>
</dbReference>
<dbReference type="PROSITE" id="PS51820">
    <property type="entry name" value="PA14"/>
    <property type="match status" value="1"/>
</dbReference>
<dbReference type="SUPFAM" id="SSF49299">
    <property type="entry name" value="PKD domain"/>
    <property type="match status" value="1"/>
</dbReference>
<dbReference type="NCBIfam" id="TIGR04183">
    <property type="entry name" value="Por_Secre_tail"/>
    <property type="match status" value="1"/>
</dbReference>
<evidence type="ECO:0000259" key="2">
    <source>
        <dbReference type="PROSITE" id="PS50228"/>
    </source>
</evidence>
<protein>
    <submittedName>
        <fullName evidence="4">T9SS type A sorting domain-containing protein</fullName>
    </submittedName>
</protein>
<evidence type="ECO:0000313" key="4">
    <source>
        <dbReference type="EMBL" id="MCF4101534.1"/>
    </source>
</evidence>
<evidence type="ECO:0000313" key="5">
    <source>
        <dbReference type="Proteomes" id="UP001179363"/>
    </source>
</evidence>
<dbReference type="InterPro" id="IPR037524">
    <property type="entry name" value="PA14/GLEYA"/>
</dbReference>
<accession>A0ABS9EI53</accession>
<dbReference type="Proteomes" id="UP001179363">
    <property type="component" value="Unassembled WGS sequence"/>
</dbReference>
<organism evidence="4 5">
    <name type="scientific">Gillisia lutea</name>
    <dbReference type="NCBI Taxonomy" id="2909668"/>
    <lineage>
        <taxon>Bacteria</taxon>
        <taxon>Pseudomonadati</taxon>
        <taxon>Bacteroidota</taxon>
        <taxon>Flavobacteriia</taxon>
        <taxon>Flavobacteriales</taxon>
        <taxon>Flavobacteriaceae</taxon>
        <taxon>Gillisia</taxon>
    </lineage>
</organism>
<keyword evidence="1" id="KW-0732">Signal</keyword>
<evidence type="ECO:0000259" key="3">
    <source>
        <dbReference type="PROSITE" id="PS51820"/>
    </source>
</evidence>
<dbReference type="InterPro" id="IPR035986">
    <property type="entry name" value="PKD_dom_sf"/>
</dbReference>
<dbReference type="InterPro" id="IPR013783">
    <property type="entry name" value="Ig-like_fold"/>
</dbReference>
<comment type="caution">
    <text evidence="4">The sequence shown here is derived from an EMBL/GenBank/DDBJ whole genome shotgun (WGS) entry which is preliminary data.</text>
</comment>
<keyword evidence="5" id="KW-1185">Reference proteome</keyword>
<dbReference type="InterPro" id="IPR000922">
    <property type="entry name" value="Lectin_gal-bd_dom"/>
</dbReference>
<proteinExistence type="predicted"/>
<dbReference type="InterPro" id="IPR043159">
    <property type="entry name" value="Lectin_gal-bd_sf"/>
</dbReference>
<dbReference type="InterPro" id="IPR026444">
    <property type="entry name" value="Secre_tail"/>
</dbReference>
<reference evidence="4" key="1">
    <citation type="submission" date="2022-01" db="EMBL/GenBank/DDBJ databases">
        <title>Gillisia lutea sp. nov., isolated from marine plastic residues from the Malvarosa beach (Valencia, Spain).</title>
        <authorList>
            <person name="Vidal-Verdu A."/>
            <person name="Molina-Menor E."/>
            <person name="Satari L."/>
            <person name="Pascual J."/>
            <person name="Pereto J."/>
            <person name="Porcar M."/>
        </authorList>
    </citation>
    <scope>NUCLEOTIDE SEQUENCE</scope>
    <source>
        <strain evidence="4">M10.2A</strain>
    </source>
</reference>
<dbReference type="CDD" id="cd22842">
    <property type="entry name" value="Gal_Rha_Lectin_BGal"/>
    <property type="match status" value="1"/>
</dbReference>
<dbReference type="Gene3D" id="2.60.40.10">
    <property type="entry name" value="Immunoglobulins"/>
    <property type="match status" value="1"/>
</dbReference>
<dbReference type="EMBL" id="JAKGTH010000008">
    <property type="protein sequence ID" value="MCF4101534.1"/>
    <property type="molecule type" value="Genomic_DNA"/>
</dbReference>
<name>A0ABS9EI53_9FLAO</name>
<feature type="domain" description="PA14" evidence="3">
    <location>
        <begin position="232"/>
        <end position="376"/>
    </location>
</feature>
<dbReference type="RefSeq" id="WP_236133687.1">
    <property type="nucleotide sequence ID" value="NZ_JAKGTH010000008.1"/>
</dbReference>
<gene>
    <name evidence="4" type="ORF">L1I30_07645</name>
</gene>
<feature type="domain" description="SUEL-type lectin" evidence="2">
    <location>
        <begin position="683"/>
        <end position="768"/>
    </location>
</feature>
<dbReference type="Gene3D" id="2.60.120.740">
    <property type="match status" value="1"/>
</dbReference>
<evidence type="ECO:0000256" key="1">
    <source>
        <dbReference type="ARBA" id="ARBA00022729"/>
    </source>
</evidence>
<dbReference type="Pfam" id="PF02140">
    <property type="entry name" value="SUEL_Lectin"/>
    <property type="match status" value="1"/>
</dbReference>
<sequence>MRFNKIIPYFILLPLMFLFTDTLSGQSINNITLSSNSVCAGSNIDISFSIRNGTGPNNRFNANTEFNIYLYRYANGNYAFYGIIDSFQSSSYPIGNNNALNINRSNIPVPNNLPQNNDYFVLIISSNPDAYDFTNYFEVKSRPATPTLSNNGPICVGGTLNLSASSISGATYRWNGPNGYTSTQQNPSRTNVTTAMAGTYTVVATVNGCTSTASSTNVVIQPASTTYNQTESGNNSWIGHVYDNVNFTNYLGGYTEARSFDQSFGGNQNNFRLGTTSCSPTVYTETFSVRYRMTSNLKGLYYTTIGADDGNRLSIDGTEIYNDWNDHAYRENSNILLNLNGASNLVLDYYENGGGNRISFANLMPLVENTLSQNTNQNLCSGSNATAISGDQINTLPNGINRVGTGYQWVYSNTVNGPRTNINGATAATFTPNTNATPFNQAGTYYIYRQVKLSSSNNTGNNPYVTTHESNAATVVVTTGPTATLSGTTTICEGESTDITATFTGVGPWTISGTINSTPYSYNVNQNPYTLSVNPTTSTTYRITSISDSRNCTNNSVNTSATVTVNNNVINNSISQNQNLCQGTAIQQLTGSVPSGGNGTFSYLWESSVTSATSGFNAAPGNNSTINYTPGNITQTTWFRRRVTSSTCGASTSNVVTITINSALANNNISFVNGNSGKLCAVADENATLNLSAPVGTVFTYVNFASYGTPNGNCNAFTYSACHANDSQSISESYLLNNTTVSIPATNGIFGDPCQGTYKKLAVEATYSQPICVGTNPGVILGTTPSGGDSNFTYLWQISSTGPNSGFTNAPGTNNTKDYSPGELSQTIWLRRTVSSGGCSSTSPVLLIPVKTDNVWTGATSTNWNTTSNWACNTLPTLNTNVVINGGLTNYPILNNGVTGKSKSIDIAAGASVIVVDNTLEIAGAITNAGSFNVERGGIELKGNVLQQIPAGIFTNNRIKNIAVNNSSNGQLQGPLEVTGIVNAAMGDLITGNNLKLISDAVQTALIDGSGNGQVLGTVTMQRYLDSSFGYKYFSSPFSNSVVGDFGAFMDLTETFPTFYYYDENRQDSENRDATGWESYTGESNPIGVFQGYAINFGSATSPITVEISGEVNNGNQATSLISHNRTYTKGFNLIGNPYPSPIDWNASGWDKSGVDDAIYFFTAGNTNRYTGSYSSYVNGVQSVDGLSSSIIPSMQGFFVHVKDSPVDSYPVNHVLSATNQVRVNNFSQPFLKVAERESRPLIRLIANFENTISSDALVIYFDQLAKKEFQGDLDALKLFNTDSEIPNFYSISKDNKQLSINAISDFSQNNYEKIPLGIAIEKEGWAYIQLKDLKNVSSSLNVYLIDSEKRIGQNLSENPKYKFYSKSGENNKRFSLLFSYTPMTDPAIAFNEPFSVNTQSSTVVINMNLEHNEKGTIKVSTVTGQLIDVKPVQGNEPVEIEGIKSSGVYFITLTVNSETFSKKVLIRK</sequence>